<dbReference type="AlphaFoldDB" id="A0A1K0IN02"/>
<accession>A0A1K0IN02</accession>
<evidence type="ECO:0000256" key="3">
    <source>
        <dbReference type="ARBA" id="ARBA00022729"/>
    </source>
</evidence>
<evidence type="ECO:0000256" key="4">
    <source>
        <dbReference type="SAM" id="SignalP"/>
    </source>
</evidence>
<dbReference type="Gene3D" id="3.40.190.10">
    <property type="entry name" value="Periplasmic binding protein-like II"/>
    <property type="match status" value="2"/>
</dbReference>
<reference evidence="5" key="1">
    <citation type="submission" date="2016-09" db="EMBL/GenBank/DDBJ databases">
        <authorList>
            <person name="Capua I."/>
            <person name="De Benedictis P."/>
            <person name="Joannis T."/>
            <person name="Lombin L.H."/>
            <person name="Cattoli G."/>
        </authorList>
    </citation>
    <scope>NUCLEOTIDE SEQUENCE</scope>
    <source>
        <strain evidence="5">B9</strain>
    </source>
</reference>
<feature type="signal peptide" evidence="4">
    <location>
        <begin position="1"/>
        <end position="21"/>
    </location>
</feature>
<dbReference type="EMBL" id="FMSH01000426">
    <property type="protein sequence ID" value="SCU88393.1"/>
    <property type="molecule type" value="Genomic_DNA"/>
</dbReference>
<evidence type="ECO:0000256" key="2">
    <source>
        <dbReference type="ARBA" id="ARBA00010742"/>
    </source>
</evidence>
<evidence type="ECO:0008006" key="6">
    <source>
        <dbReference type="Google" id="ProtNLM"/>
    </source>
</evidence>
<protein>
    <recommendedName>
        <fullName evidence="6">ABC transporter substrate-binding protein</fullName>
    </recommendedName>
</protein>
<dbReference type="PANTHER" id="PTHR30024">
    <property type="entry name" value="ALIPHATIC SULFONATES-BINDING PROTEIN-RELATED"/>
    <property type="match status" value="1"/>
</dbReference>
<dbReference type="PANTHER" id="PTHR30024:SF47">
    <property type="entry name" value="TAURINE-BINDING PERIPLASMIC PROTEIN"/>
    <property type="match status" value="1"/>
</dbReference>
<comment type="subcellular location">
    <subcellularLocation>
        <location evidence="1">Periplasm</location>
    </subcellularLocation>
</comment>
<feature type="chain" id="PRO_5012769289" description="ABC transporter substrate-binding protein" evidence="4">
    <location>
        <begin position="22"/>
        <end position="336"/>
    </location>
</feature>
<evidence type="ECO:0000313" key="5">
    <source>
        <dbReference type="EMBL" id="SCU88393.1"/>
    </source>
</evidence>
<dbReference type="SUPFAM" id="SSF53850">
    <property type="entry name" value="Periplasmic binding protein-like II"/>
    <property type="match status" value="1"/>
</dbReference>
<proteinExistence type="inferred from homology"/>
<name>A0A1K0IN02_CUPNE</name>
<evidence type="ECO:0000256" key="1">
    <source>
        <dbReference type="ARBA" id="ARBA00004418"/>
    </source>
</evidence>
<gene>
    <name evidence="5" type="ORF">CNECB9_4820050</name>
</gene>
<dbReference type="GO" id="GO:0042918">
    <property type="term" value="P:alkanesulfonate transmembrane transport"/>
    <property type="evidence" value="ECO:0007669"/>
    <property type="project" value="TreeGrafter"/>
</dbReference>
<dbReference type="RefSeq" id="WP_340528400.1">
    <property type="nucleotide sequence ID" value="NZ_FMSH01000426.1"/>
</dbReference>
<dbReference type="GO" id="GO:0042597">
    <property type="term" value="C:periplasmic space"/>
    <property type="evidence" value="ECO:0007669"/>
    <property type="project" value="UniProtKB-SubCell"/>
</dbReference>
<dbReference type="Pfam" id="PF13379">
    <property type="entry name" value="NMT1_2"/>
    <property type="match status" value="1"/>
</dbReference>
<keyword evidence="3 4" id="KW-0732">Signal</keyword>
<organism evidence="5">
    <name type="scientific">Cupriavidus necator</name>
    <name type="common">Alcaligenes eutrophus</name>
    <name type="synonym">Ralstonia eutropha</name>
    <dbReference type="NCBI Taxonomy" id="106590"/>
    <lineage>
        <taxon>Bacteria</taxon>
        <taxon>Pseudomonadati</taxon>
        <taxon>Pseudomonadota</taxon>
        <taxon>Betaproteobacteria</taxon>
        <taxon>Burkholderiales</taxon>
        <taxon>Burkholderiaceae</taxon>
        <taxon>Cupriavidus</taxon>
    </lineage>
</organism>
<sequence>MGVRLQMGAAMFSLLALGAGAQSAPQTVRIQTYAGSTGPLQAVVASAKGFCSKHGIECELKALNSGPLGMQTLVGKTIDVAMPEINAAIASAAGGADVQLLSGSVARPIFTLVARSDVRLPNLAKGYPAVMHDLKGMKIGVTARGAGSELQLVQLLRGAGMSASDVIMVPVGGPGTAYAALVTGKQVDALMMFQPVKTLCAISRSCAKVVDPAAGEGPADVLAQDGASTPFVARREWIEANPRLVTALLAAFADAEAWAKKPENFEELVRIYEPITPLQVPNADAIRRSWLKETLAAYSLNLKRSAVQAAIRQAEADKLITRPVDIARFVSSHAPQ</sequence>
<comment type="similarity">
    <text evidence="2">Belongs to the bacterial solute-binding protein SsuA/TauA family.</text>
</comment>